<dbReference type="PIRSF" id="PIRSF015557">
    <property type="entry name" value="UCP015557"/>
    <property type="match status" value="1"/>
</dbReference>
<keyword evidence="1" id="KW-0328">Glycosyltransferase</keyword>
<name>A0A2V1K6D5_9BURK</name>
<comment type="caution">
    <text evidence="8">The sequence shown here is derived from an EMBL/GenBank/DDBJ whole genome shotgun (WGS) entry which is preliminary data.</text>
</comment>
<proteinExistence type="inferred from homology"/>
<dbReference type="Proteomes" id="UP000245212">
    <property type="component" value="Unassembled WGS sequence"/>
</dbReference>
<keyword evidence="8" id="KW-0251">Elongation factor</keyword>
<evidence type="ECO:0000256" key="7">
    <source>
        <dbReference type="ARBA" id="ARBA00048472"/>
    </source>
</evidence>
<evidence type="ECO:0000256" key="6">
    <source>
        <dbReference type="ARBA" id="ARBA00030025"/>
    </source>
</evidence>
<evidence type="ECO:0000256" key="4">
    <source>
        <dbReference type="ARBA" id="ARBA00024346"/>
    </source>
</evidence>
<gene>
    <name evidence="8" type="primary">earP</name>
    <name evidence="8" type="ORF">DD235_03555</name>
</gene>
<dbReference type="EMBL" id="QETA01000001">
    <property type="protein sequence ID" value="PWF25239.1"/>
    <property type="molecule type" value="Genomic_DNA"/>
</dbReference>
<comment type="similarity">
    <text evidence="4">Belongs to the glycosyltransferase 104 family.</text>
</comment>
<dbReference type="InterPro" id="IPR016633">
    <property type="entry name" value="EarP"/>
</dbReference>
<keyword evidence="9" id="KW-1185">Reference proteome</keyword>
<dbReference type="Pfam" id="PF10093">
    <property type="entry name" value="EarP"/>
    <property type="match status" value="1"/>
</dbReference>
<evidence type="ECO:0000313" key="9">
    <source>
        <dbReference type="Proteomes" id="UP000245212"/>
    </source>
</evidence>
<dbReference type="GO" id="GO:0106361">
    <property type="term" value="F:protein-arginine rhamnosyltransferase activity"/>
    <property type="evidence" value="ECO:0007669"/>
    <property type="project" value="InterPro"/>
</dbReference>
<evidence type="ECO:0000256" key="2">
    <source>
        <dbReference type="ARBA" id="ARBA00022679"/>
    </source>
</evidence>
<protein>
    <recommendedName>
        <fullName evidence="5">Protein-arginine rhamnosyltransferase</fullName>
    </recommendedName>
    <alternativeName>
        <fullName evidence="6">EF-P arginine rhamnosyltransferase</fullName>
    </alternativeName>
</protein>
<dbReference type="RefSeq" id="WP_109060640.1">
    <property type="nucleotide sequence ID" value="NZ_QETA01000001.1"/>
</dbReference>
<keyword evidence="8" id="KW-0648">Protein biosynthesis</keyword>
<comment type="catalytic activity">
    <reaction evidence="7">
        <text>dTDP-beta-L-rhamnose + L-arginyl-[protein] = N(omega)-(alpha-L-rhamnosyl)-L-arginyl-[protein] + dTDP + H(+)</text>
        <dbReference type="Rhea" id="RHEA:66692"/>
        <dbReference type="Rhea" id="RHEA-COMP:10532"/>
        <dbReference type="Rhea" id="RHEA-COMP:17096"/>
        <dbReference type="ChEBI" id="CHEBI:15378"/>
        <dbReference type="ChEBI" id="CHEBI:29965"/>
        <dbReference type="ChEBI" id="CHEBI:57510"/>
        <dbReference type="ChEBI" id="CHEBI:58369"/>
        <dbReference type="ChEBI" id="CHEBI:167445"/>
    </reaction>
    <physiologicalReaction direction="left-to-right" evidence="7">
        <dbReference type="Rhea" id="RHEA:66693"/>
    </physiologicalReaction>
</comment>
<accession>A0A2V1K6D5</accession>
<comment type="function">
    <text evidence="3">Protein-arginine rhamnosyltransferase that catalyzes the transfer of a single rhamnose to elongation factor P (EF-P) on 'Lys-32', a modification required for EF-P-dependent rescue of polyproline stalled ribosomes.</text>
</comment>
<organism evidence="8 9">
    <name type="scientific">Corticimicrobacter populi</name>
    <dbReference type="NCBI Taxonomy" id="2175229"/>
    <lineage>
        <taxon>Bacteria</taxon>
        <taxon>Pseudomonadati</taxon>
        <taxon>Pseudomonadota</taxon>
        <taxon>Betaproteobacteria</taxon>
        <taxon>Burkholderiales</taxon>
        <taxon>Alcaligenaceae</taxon>
        <taxon>Corticimicrobacter</taxon>
    </lineage>
</organism>
<sequence>MMAARQSDPRVMPPAAPGVDLFCRVIDNYGDIGVCWRLARCLHQDHGCPVRLWVDDLRAFQHLCRAIDPGLSAQAHAGIEIIHWSGSIPDLEPHDIVIEAFACDPPTSHIARMPGRSKLWLNLEYLATEAWAAGCHGMESPQPDGQRKFFFFPGFLPGTGGILREKTLTRQRQEWQADTAQVRRWLTDLLPHDETARVLLEQPDLQIVTLFCYPDAPVAELLLALGRLPGQILLLVPERVMLPALPATLAPNLHIARIPFLPQPEYDRLLWSADLNLVRGEDSFVRALLAGQPMLWQAYRQDEEAHLAKVEGWLHQAQAPETIRQAWLAWNRPADAGTAEALEQGLRCANRARWHTFFQDFSAYLDGQHDLASALLAFYYKQTALSG</sequence>
<evidence type="ECO:0000256" key="1">
    <source>
        <dbReference type="ARBA" id="ARBA00022676"/>
    </source>
</evidence>
<evidence type="ECO:0000256" key="5">
    <source>
        <dbReference type="ARBA" id="ARBA00024416"/>
    </source>
</evidence>
<dbReference type="GO" id="GO:0003746">
    <property type="term" value="F:translation elongation factor activity"/>
    <property type="evidence" value="ECO:0007669"/>
    <property type="project" value="UniProtKB-KW"/>
</dbReference>
<keyword evidence="2 8" id="KW-0808">Transferase</keyword>
<dbReference type="AlphaFoldDB" id="A0A2V1K6D5"/>
<evidence type="ECO:0000256" key="3">
    <source>
        <dbReference type="ARBA" id="ARBA00024303"/>
    </source>
</evidence>
<reference evidence="9" key="1">
    <citation type="submission" date="2018-05" db="EMBL/GenBank/DDBJ databases">
        <authorList>
            <person name="Li Y."/>
        </authorList>
    </citation>
    <scope>NUCLEOTIDE SEQUENCE [LARGE SCALE GENOMIC DNA]</scope>
    <source>
        <strain evidence="9">3d-2-2</strain>
    </source>
</reference>
<dbReference type="NCBIfam" id="TIGR03837">
    <property type="entry name" value="efp_Arg_rhamno"/>
    <property type="match status" value="1"/>
</dbReference>
<evidence type="ECO:0000313" key="8">
    <source>
        <dbReference type="EMBL" id="PWF25239.1"/>
    </source>
</evidence>